<organism evidence="1 2">
    <name type="scientific">Caulobacter vibrioides (strain NA1000 / CB15N)</name>
    <name type="common">Caulobacter crescentus</name>
    <dbReference type="NCBI Taxonomy" id="565050"/>
    <lineage>
        <taxon>Bacteria</taxon>
        <taxon>Pseudomonadati</taxon>
        <taxon>Pseudomonadota</taxon>
        <taxon>Alphaproteobacteria</taxon>
        <taxon>Caulobacterales</taxon>
        <taxon>Caulobacteraceae</taxon>
        <taxon>Caulobacter</taxon>
    </lineage>
</organism>
<protein>
    <recommendedName>
        <fullName evidence="3">DUF2855 domain-containing protein</fullName>
    </recommendedName>
</protein>
<name>A0A0H3CCH5_CAUVN</name>
<dbReference type="EMBL" id="CP001340">
    <property type="protein sequence ID" value="ACL96651.1"/>
    <property type="molecule type" value="Genomic_DNA"/>
</dbReference>
<evidence type="ECO:0000313" key="2">
    <source>
        <dbReference type="Proteomes" id="UP000001364"/>
    </source>
</evidence>
<keyword evidence="2" id="KW-1185">Reference proteome</keyword>
<dbReference type="PATRIC" id="fig|565050.3.peg.3111"/>
<dbReference type="OrthoDB" id="8953110at2"/>
<dbReference type="GeneID" id="7331024"/>
<dbReference type="KEGG" id="ccs:CCNA_03186"/>
<gene>
    <name evidence="1" type="ordered locus">CCNA_03186</name>
</gene>
<dbReference type="AlphaFoldDB" id="A0A0H3CCH5"/>
<proteinExistence type="predicted"/>
<accession>A0A0H3CCH5</accession>
<evidence type="ECO:0008006" key="3">
    <source>
        <dbReference type="Google" id="ProtNLM"/>
    </source>
</evidence>
<reference evidence="1 2" key="1">
    <citation type="journal article" date="2010" name="J. Bacteriol.">
        <title>The genetic basis of laboratory adaptation in Caulobacter crescentus.</title>
        <authorList>
            <person name="Marks M.E."/>
            <person name="Castro-Rojas C.M."/>
            <person name="Teiling C."/>
            <person name="Du L."/>
            <person name="Kapatral V."/>
            <person name="Walunas T.L."/>
            <person name="Crosson S."/>
        </authorList>
    </citation>
    <scope>NUCLEOTIDE SEQUENCE [LARGE SCALE GENOMIC DNA]</scope>
    <source>
        <strain evidence="2">NA1000 / CB15N</strain>
    </source>
</reference>
<dbReference type="Pfam" id="PF11017">
    <property type="entry name" value="DUF2855"/>
    <property type="match status" value="1"/>
</dbReference>
<dbReference type="Proteomes" id="UP000001364">
    <property type="component" value="Chromosome"/>
</dbReference>
<dbReference type="RefSeq" id="WP_012640655.1">
    <property type="nucleotide sequence ID" value="NC_011916.1"/>
</dbReference>
<dbReference type="HOGENOM" id="CLU_037224_1_0_5"/>
<dbReference type="InterPro" id="IPR021276">
    <property type="entry name" value="DUF2855"/>
</dbReference>
<evidence type="ECO:0000313" key="1">
    <source>
        <dbReference type="EMBL" id="ACL96651.1"/>
    </source>
</evidence>
<sequence length="371" mass="40301">MFDLPQALRLASRQRAREAPMAWDFVVAKRDLRHTAFQDVAPPPLADGEVLLAIESFALTANNITYAAFGEMMKYWDFFPAAEGLGRVPVWGHARVEASAHPDIAEGQRFYGYWPMSTHLTVQARPGKSGFADVAPHRQPMAAIYNQYLAVGAEEPLEAYRALLQPLFITSFLIDDQLDEAGFHGAASVILSSASSKTAIALAALLHRRGGVKVVGLTSPRNKAFVEGLGFYDQVVLYDDIASAPIASPAVFVDFAGDSQVLGAVHNRFADDLKASILVGGTHWEAPRAQVALPGPQPAFFFAPDRIAKRRQDWPGGEFDQRYGAAWAPFVADAPRWLKVEEGQGQDAMRAAYLAQVDGGTAPDVGVVLRP</sequence>
<dbReference type="RefSeq" id="YP_002518559.1">
    <property type="nucleotide sequence ID" value="NC_011916.1"/>
</dbReference>